<reference evidence="2 3" key="1">
    <citation type="submission" date="2015-07" db="EMBL/GenBank/DDBJ databases">
        <title>Comparative genomics of the Sigatoka disease complex on banana suggests a link between parallel evolutionary changes in Pseudocercospora fijiensis and Pseudocercospora eumusae and increased virulence on the banana host.</title>
        <authorList>
            <person name="Chang T.-C."/>
            <person name="Salvucci A."/>
            <person name="Crous P.W."/>
            <person name="Stergiopoulos I."/>
        </authorList>
    </citation>
    <scope>NUCLEOTIDE SEQUENCE [LARGE SCALE GENOMIC DNA]</scope>
    <source>
        <strain evidence="2 3">CBS 116634</strain>
    </source>
</reference>
<dbReference type="Proteomes" id="UP000073492">
    <property type="component" value="Unassembled WGS sequence"/>
</dbReference>
<evidence type="ECO:0000256" key="1">
    <source>
        <dbReference type="SAM" id="SignalP"/>
    </source>
</evidence>
<organism evidence="2 3">
    <name type="scientific">Pseudocercospora musae</name>
    <dbReference type="NCBI Taxonomy" id="113226"/>
    <lineage>
        <taxon>Eukaryota</taxon>
        <taxon>Fungi</taxon>
        <taxon>Dikarya</taxon>
        <taxon>Ascomycota</taxon>
        <taxon>Pezizomycotina</taxon>
        <taxon>Dothideomycetes</taxon>
        <taxon>Dothideomycetidae</taxon>
        <taxon>Mycosphaerellales</taxon>
        <taxon>Mycosphaerellaceae</taxon>
        <taxon>Pseudocercospora</taxon>
    </lineage>
</organism>
<keyword evidence="1" id="KW-0732">Signal</keyword>
<dbReference type="AlphaFoldDB" id="A0A139I8B7"/>
<keyword evidence="3" id="KW-1185">Reference proteome</keyword>
<proteinExistence type="predicted"/>
<comment type="caution">
    <text evidence="2">The sequence shown here is derived from an EMBL/GenBank/DDBJ whole genome shotgun (WGS) entry which is preliminary data.</text>
</comment>
<evidence type="ECO:0000313" key="2">
    <source>
        <dbReference type="EMBL" id="KXT10987.1"/>
    </source>
</evidence>
<sequence>MAHLIILPLLAAAATASLDTVIYGGGVAAGVLAQSLKGQALDLVNEEASEAIDRATWYPEQSSVIVMGTGTDAGKVILDYEKLPNTTHRPDVAVVDPAPFMMQLLNGTDESRLHPNMTLVDIKHDSEGSPLELTFIDGSRVSADVLIADGGLLSPFMNFLSAVGHAPPKEAHRLLGSPYADERVQHR</sequence>
<name>A0A139I8B7_9PEZI</name>
<dbReference type="STRING" id="113226.A0A139I8B7"/>
<dbReference type="InterPro" id="IPR036188">
    <property type="entry name" value="FAD/NAD-bd_sf"/>
</dbReference>
<feature type="signal peptide" evidence="1">
    <location>
        <begin position="1"/>
        <end position="16"/>
    </location>
</feature>
<evidence type="ECO:0000313" key="3">
    <source>
        <dbReference type="Proteomes" id="UP000073492"/>
    </source>
</evidence>
<protein>
    <submittedName>
        <fullName evidence="2">Uncharacterized protein</fullName>
    </submittedName>
</protein>
<dbReference type="EMBL" id="LFZO01000227">
    <property type="protein sequence ID" value="KXT10987.1"/>
    <property type="molecule type" value="Genomic_DNA"/>
</dbReference>
<dbReference type="OrthoDB" id="16820at2759"/>
<dbReference type="SUPFAM" id="SSF51905">
    <property type="entry name" value="FAD/NAD(P)-binding domain"/>
    <property type="match status" value="1"/>
</dbReference>
<accession>A0A139I8B7</accession>
<gene>
    <name evidence="2" type="ORF">AC579_5013</name>
</gene>
<feature type="chain" id="PRO_5007297226" evidence="1">
    <location>
        <begin position="17"/>
        <end position="187"/>
    </location>
</feature>